<dbReference type="GO" id="GO:0005829">
    <property type="term" value="C:cytosol"/>
    <property type="evidence" value="ECO:0007669"/>
    <property type="project" value="TreeGrafter"/>
</dbReference>
<evidence type="ECO:0000313" key="2">
    <source>
        <dbReference type="EMBL" id="MBM3331613.1"/>
    </source>
</evidence>
<dbReference type="InterPro" id="IPR000905">
    <property type="entry name" value="Gcp-like_dom"/>
</dbReference>
<dbReference type="AlphaFoldDB" id="A0A937XH85"/>
<feature type="domain" description="Gcp-like" evidence="1">
    <location>
        <begin position="37"/>
        <end position="147"/>
    </location>
</feature>
<accession>A0A937XH85</accession>
<organism evidence="2 3">
    <name type="scientific">candidate division WOR-3 bacterium</name>
    <dbReference type="NCBI Taxonomy" id="2052148"/>
    <lineage>
        <taxon>Bacteria</taxon>
        <taxon>Bacteria division WOR-3</taxon>
    </lineage>
</organism>
<name>A0A937XH85_UNCW3</name>
<dbReference type="PANTHER" id="PTHR11735:SF11">
    <property type="entry name" value="TRNA THREONYLCARBAMOYLADENOSINE BIOSYNTHESIS PROTEIN TSAB"/>
    <property type="match status" value="1"/>
</dbReference>
<sequence length="235" mass="23870">MNAGLVLGIETSGKSTGLALATAGRVVAELVEDSGCGHNEALMLLLDRLLNDTGVSVSQLAGIGVDIGPGMFTSLRVGLSTAKGLAIAHRIPVVGLGSLWGLACTARPDLGRVLALINARKQQVYAALYLEGEAAIPPSVMNPGELASAAVGVLSERTSLVAAGNGTGICAAPFAAVGVRLDASGTEAPSAGVIAIEAGTRIAQARADDLASLEPLYLRRTDAELNREQKLGSRH</sequence>
<gene>
    <name evidence="2" type="primary">tsaB</name>
    <name evidence="2" type="ORF">FJY68_07135</name>
</gene>
<evidence type="ECO:0000313" key="3">
    <source>
        <dbReference type="Proteomes" id="UP000779900"/>
    </source>
</evidence>
<comment type="caution">
    <text evidence="2">The sequence shown here is derived from an EMBL/GenBank/DDBJ whole genome shotgun (WGS) entry which is preliminary data.</text>
</comment>
<dbReference type="GO" id="GO:0002949">
    <property type="term" value="P:tRNA threonylcarbamoyladenosine modification"/>
    <property type="evidence" value="ECO:0007669"/>
    <property type="project" value="InterPro"/>
</dbReference>
<dbReference type="InterPro" id="IPR043129">
    <property type="entry name" value="ATPase_NBD"/>
</dbReference>
<proteinExistence type="predicted"/>
<dbReference type="NCBIfam" id="TIGR03725">
    <property type="entry name" value="T6A_YeaZ"/>
    <property type="match status" value="1"/>
</dbReference>
<dbReference type="Pfam" id="PF00814">
    <property type="entry name" value="TsaD"/>
    <property type="match status" value="1"/>
</dbReference>
<evidence type="ECO:0000259" key="1">
    <source>
        <dbReference type="Pfam" id="PF00814"/>
    </source>
</evidence>
<protein>
    <submittedName>
        <fullName evidence="2">tRNA (Adenosine(37)-N6)-threonylcarbamoyltransferase complex dimerization subunit type 1 TsaB</fullName>
    </submittedName>
</protein>
<dbReference type="Proteomes" id="UP000779900">
    <property type="component" value="Unassembled WGS sequence"/>
</dbReference>
<reference evidence="2" key="1">
    <citation type="submission" date="2019-03" db="EMBL/GenBank/DDBJ databases">
        <title>Lake Tanganyika Metagenome-Assembled Genomes (MAGs).</title>
        <authorList>
            <person name="Tran P."/>
        </authorList>
    </citation>
    <scope>NUCLEOTIDE SEQUENCE</scope>
    <source>
        <strain evidence="2">K_DeepCast_150m_m2_040</strain>
    </source>
</reference>
<dbReference type="Gene3D" id="3.30.420.40">
    <property type="match status" value="2"/>
</dbReference>
<dbReference type="SUPFAM" id="SSF53067">
    <property type="entry name" value="Actin-like ATPase domain"/>
    <property type="match status" value="2"/>
</dbReference>
<dbReference type="EMBL" id="VGIR01000037">
    <property type="protein sequence ID" value="MBM3331613.1"/>
    <property type="molecule type" value="Genomic_DNA"/>
</dbReference>
<dbReference type="PANTHER" id="PTHR11735">
    <property type="entry name" value="TRNA N6-ADENOSINE THREONYLCARBAMOYLTRANSFERASE"/>
    <property type="match status" value="1"/>
</dbReference>
<dbReference type="InterPro" id="IPR022496">
    <property type="entry name" value="T6A_TsaB"/>
</dbReference>